<organism evidence="2 3">
    <name type="scientific">Rhodocollybia butyracea</name>
    <dbReference type="NCBI Taxonomy" id="206335"/>
    <lineage>
        <taxon>Eukaryota</taxon>
        <taxon>Fungi</taxon>
        <taxon>Dikarya</taxon>
        <taxon>Basidiomycota</taxon>
        <taxon>Agaricomycotina</taxon>
        <taxon>Agaricomycetes</taxon>
        <taxon>Agaricomycetidae</taxon>
        <taxon>Agaricales</taxon>
        <taxon>Marasmiineae</taxon>
        <taxon>Omphalotaceae</taxon>
        <taxon>Rhodocollybia</taxon>
    </lineage>
</organism>
<name>A0A9P5TXB3_9AGAR</name>
<evidence type="ECO:0000313" key="2">
    <source>
        <dbReference type="EMBL" id="KAF9053975.1"/>
    </source>
</evidence>
<comment type="caution">
    <text evidence="2">The sequence shown here is derived from an EMBL/GenBank/DDBJ whole genome shotgun (WGS) entry which is preliminary data.</text>
</comment>
<protein>
    <submittedName>
        <fullName evidence="2">Uncharacterized protein</fullName>
    </submittedName>
</protein>
<feature type="region of interest" description="Disordered" evidence="1">
    <location>
        <begin position="121"/>
        <end position="162"/>
    </location>
</feature>
<feature type="compositionally biased region" description="Polar residues" evidence="1">
    <location>
        <begin position="124"/>
        <end position="138"/>
    </location>
</feature>
<dbReference type="OrthoDB" id="3127047at2759"/>
<proteinExistence type="predicted"/>
<dbReference type="AlphaFoldDB" id="A0A9P5TXB3"/>
<evidence type="ECO:0000313" key="3">
    <source>
        <dbReference type="Proteomes" id="UP000772434"/>
    </source>
</evidence>
<evidence type="ECO:0000256" key="1">
    <source>
        <dbReference type="SAM" id="MobiDB-lite"/>
    </source>
</evidence>
<dbReference type="Proteomes" id="UP000772434">
    <property type="component" value="Unassembled WGS sequence"/>
</dbReference>
<sequence>MQTREAENVVCSGKRKLSLSNASAQLPQSLDTPLTAQSGTEQCVKRTRTRGPSAAIRNAFTTLSHPLSGAMGSLVTGRGFTLPTPGVLTLLSDTHMGVFQGHNVSSSCTYPLVAAISEAVPPESSGSSLNKGTENSESCRTENPLPSFTELSNNEHPRKNGSKANAHYLRTEIERLIHHEVKTGSMQTHFWNLLNAPVPDLFEILRGIYIYVGNTSPDSLEGVVLQEPEIIITLFLDM</sequence>
<gene>
    <name evidence="2" type="ORF">BDP27DRAFT_1373337</name>
</gene>
<reference evidence="2" key="1">
    <citation type="submission" date="2020-11" db="EMBL/GenBank/DDBJ databases">
        <authorList>
            <consortium name="DOE Joint Genome Institute"/>
            <person name="Ahrendt S."/>
            <person name="Riley R."/>
            <person name="Andreopoulos W."/>
            <person name="Labutti K."/>
            <person name="Pangilinan J."/>
            <person name="Ruiz-Duenas F.J."/>
            <person name="Barrasa J.M."/>
            <person name="Sanchez-Garcia M."/>
            <person name="Camarero S."/>
            <person name="Miyauchi S."/>
            <person name="Serrano A."/>
            <person name="Linde D."/>
            <person name="Babiker R."/>
            <person name="Drula E."/>
            <person name="Ayuso-Fernandez I."/>
            <person name="Pacheco R."/>
            <person name="Padilla G."/>
            <person name="Ferreira P."/>
            <person name="Barriuso J."/>
            <person name="Kellner H."/>
            <person name="Castanera R."/>
            <person name="Alfaro M."/>
            <person name="Ramirez L."/>
            <person name="Pisabarro A.G."/>
            <person name="Kuo A."/>
            <person name="Tritt A."/>
            <person name="Lipzen A."/>
            <person name="He G."/>
            <person name="Yan M."/>
            <person name="Ng V."/>
            <person name="Cullen D."/>
            <person name="Martin F."/>
            <person name="Rosso M.-N."/>
            <person name="Henrissat B."/>
            <person name="Hibbett D."/>
            <person name="Martinez A.T."/>
            <person name="Grigoriev I.V."/>
        </authorList>
    </citation>
    <scope>NUCLEOTIDE SEQUENCE</scope>
    <source>
        <strain evidence="2">AH 40177</strain>
    </source>
</reference>
<dbReference type="EMBL" id="JADNRY010000443">
    <property type="protein sequence ID" value="KAF9053975.1"/>
    <property type="molecule type" value="Genomic_DNA"/>
</dbReference>
<keyword evidence="3" id="KW-1185">Reference proteome</keyword>
<accession>A0A9P5TXB3</accession>